<dbReference type="RefSeq" id="WP_322420658.1">
    <property type="nucleotide sequence ID" value="NZ_JAXQNN010000002.1"/>
</dbReference>
<sequence>MKLNEKPGTYAIINKRTGMFLTGTDYRTEPWTQLTYGWQPPCLYAYESKAEDDLIDRRCGPDYEVVEVKLKVKRR</sequence>
<evidence type="ECO:0000313" key="1">
    <source>
        <dbReference type="EMBL" id="MDZ5711641.1"/>
    </source>
</evidence>
<accession>A0ABU5KL26</accession>
<dbReference type="Proteomes" id="UP001292084">
    <property type="component" value="Unassembled WGS sequence"/>
</dbReference>
<gene>
    <name evidence="1" type="ORF">UFB30_05355</name>
</gene>
<keyword evidence="2" id="KW-1185">Reference proteome</keyword>
<evidence type="ECO:0000313" key="2">
    <source>
        <dbReference type="Proteomes" id="UP001292084"/>
    </source>
</evidence>
<dbReference type="EMBL" id="JAXQNN010000002">
    <property type="protein sequence ID" value="MDZ5711641.1"/>
    <property type="molecule type" value="Genomic_DNA"/>
</dbReference>
<organism evidence="1 2">
    <name type="scientific">Jeotgalibacillus haloalkalitolerans</name>
    <dbReference type="NCBI Taxonomy" id="3104292"/>
    <lineage>
        <taxon>Bacteria</taxon>
        <taxon>Bacillati</taxon>
        <taxon>Bacillota</taxon>
        <taxon>Bacilli</taxon>
        <taxon>Bacillales</taxon>
        <taxon>Caryophanaceae</taxon>
        <taxon>Jeotgalibacillus</taxon>
    </lineage>
</organism>
<reference evidence="1 2" key="1">
    <citation type="submission" date="2023-12" db="EMBL/GenBank/DDBJ databases">
        <title>Jeotgalibacillus haloalkaliphilus sp. nov., a novel salt-tolerant bacteria, isolated from the estuary of the Fenhe River into the Yellow River.</title>
        <authorList>
            <person name="Li Y."/>
        </authorList>
    </citation>
    <scope>NUCLEOTIDE SEQUENCE [LARGE SCALE GENOMIC DNA]</scope>
    <source>
        <strain evidence="1 2">HH7-29</strain>
    </source>
</reference>
<proteinExistence type="predicted"/>
<comment type="caution">
    <text evidence="1">The sequence shown here is derived from an EMBL/GenBank/DDBJ whole genome shotgun (WGS) entry which is preliminary data.</text>
</comment>
<name>A0ABU5KL26_9BACL</name>
<protein>
    <submittedName>
        <fullName evidence="1">Uncharacterized protein</fullName>
    </submittedName>
</protein>